<feature type="region of interest" description="Disordered" evidence="1">
    <location>
        <begin position="1"/>
        <end position="30"/>
    </location>
</feature>
<name>A0A183I7P9_9BILA</name>
<reference evidence="2 3" key="2">
    <citation type="submission" date="2018-11" db="EMBL/GenBank/DDBJ databases">
        <authorList>
            <consortium name="Pathogen Informatics"/>
        </authorList>
    </citation>
    <scope>NUCLEOTIDE SEQUENCE [LARGE SCALE GENOMIC DNA]</scope>
</reference>
<organism evidence="4">
    <name type="scientific">Onchocerca flexuosa</name>
    <dbReference type="NCBI Taxonomy" id="387005"/>
    <lineage>
        <taxon>Eukaryota</taxon>
        <taxon>Metazoa</taxon>
        <taxon>Ecdysozoa</taxon>
        <taxon>Nematoda</taxon>
        <taxon>Chromadorea</taxon>
        <taxon>Rhabditida</taxon>
        <taxon>Spirurina</taxon>
        <taxon>Spiruromorpha</taxon>
        <taxon>Filarioidea</taxon>
        <taxon>Onchocercidae</taxon>
        <taxon>Onchocerca</taxon>
    </lineage>
</organism>
<evidence type="ECO:0000313" key="3">
    <source>
        <dbReference type="Proteomes" id="UP000267606"/>
    </source>
</evidence>
<dbReference type="AlphaFoldDB" id="A0A183I7P9"/>
<dbReference type="WBParaSite" id="OFLC_0001577401-mRNA-1">
    <property type="protein sequence ID" value="OFLC_0001577401-mRNA-1"/>
    <property type="gene ID" value="OFLC_0001577401"/>
</dbReference>
<reference evidence="4" key="1">
    <citation type="submission" date="2016-06" db="UniProtKB">
        <authorList>
            <consortium name="WormBaseParasite"/>
        </authorList>
    </citation>
    <scope>IDENTIFICATION</scope>
</reference>
<evidence type="ECO:0000256" key="1">
    <source>
        <dbReference type="SAM" id="MobiDB-lite"/>
    </source>
</evidence>
<keyword evidence="3" id="KW-1185">Reference proteome</keyword>
<dbReference type="Proteomes" id="UP000267606">
    <property type="component" value="Unassembled WGS sequence"/>
</dbReference>
<proteinExistence type="predicted"/>
<protein>
    <submittedName>
        <fullName evidence="4">BUD13 homolog</fullName>
    </submittedName>
</protein>
<dbReference type="STRING" id="387005.A0A183I7P9"/>
<sequence length="86" mass="9957">MSGKSAGLKTLEAHRKEMKQLQEDETERSQKLNEMARVAQEDFARHVDDKAMNEHLKEQLHAKDPMYNYVKKKKENAEIKSGTGKN</sequence>
<evidence type="ECO:0000313" key="2">
    <source>
        <dbReference type="EMBL" id="VDP23715.1"/>
    </source>
</evidence>
<feature type="compositionally biased region" description="Basic and acidic residues" evidence="1">
    <location>
        <begin position="11"/>
        <end position="30"/>
    </location>
</feature>
<dbReference type="EMBL" id="UZAJ01042812">
    <property type="protein sequence ID" value="VDP23715.1"/>
    <property type="molecule type" value="Genomic_DNA"/>
</dbReference>
<dbReference type="Pfam" id="PF09736">
    <property type="entry name" value="Bud13"/>
    <property type="match status" value="1"/>
</dbReference>
<accession>A0A183I7P9</accession>
<gene>
    <name evidence="2" type="ORF">OFLC_LOCUS15761</name>
</gene>
<dbReference type="InterPro" id="IPR018609">
    <property type="entry name" value="Bud13"/>
</dbReference>
<evidence type="ECO:0000313" key="4">
    <source>
        <dbReference type="WBParaSite" id="OFLC_0001577401-mRNA-1"/>
    </source>
</evidence>